<keyword evidence="3" id="KW-1185">Reference proteome</keyword>
<organism evidence="2 3">
    <name type="scientific">Solanum tuberosum</name>
    <name type="common">Potato</name>
    <dbReference type="NCBI Taxonomy" id="4113"/>
    <lineage>
        <taxon>Eukaryota</taxon>
        <taxon>Viridiplantae</taxon>
        <taxon>Streptophyta</taxon>
        <taxon>Embryophyta</taxon>
        <taxon>Tracheophyta</taxon>
        <taxon>Spermatophyta</taxon>
        <taxon>Magnoliopsida</taxon>
        <taxon>eudicotyledons</taxon>
        <taxon>Gunneridae</taxon>
        <taxon>Pentapetalae</taxon>
        <taxon>asterids</taxon>
        <taxon>lamiids</taxon>
        <taxon>Solanales</taxon>
        <taxon>Solanaceae</taxon>
        <taxon>Solanoideae</taxon>
        <taxon>Solaneae</taxon>
        <taxon>Solanum</taxon>
    </lineage>
</organism>
<reference evidence="2" key="2">
    <citation type="submission" date="2015-06" db="UniProtKB">
        <authorList>
            <consortium name="EnsemblPlants"/>
        </authorList>
    </citation>
    <scope>IDENTIFICATION</scope>
    <source>
        <strain evidence="2">DM1-3 516 R44</strain>
    </source>
</reference>
<dbReference type="AlphaFoldDB" id="M1DI48"/>
<feature type="compositionally biased region" description="Pro residues" evidence="1">
    <location>
        <begin position="123"/>
        <end position="133"/>
    </location>
</feature>
<evidence type="ECO:0000313" key="3">
    <source>
        <dbReference type="Proteomes" id="UP000011115"/>
    </source>
</evidence>
<dbReference type="InParanoid" id="M1DI48"/>
<proteinExistence type="predicted"/>
<dbReference type="Gramene" id="PGSC0003DMT400089422">
    <property type="protein sequence ID" value="PGSC0003DMT400089422"/>
    <property type="gene ID" value="PGSC0003DMG400038993"/>
</dbReference>
<feature type="region of interest" description="Disordered" evidence="1">
    <location>
        <begin position="76"/>
        <end position="133"/>
    </location>
</feature>
<dbReference type="EnsemblPlants" id="PGSC0003DMT400089422">
    <property type="protein sequence ID" value="PGSC0003DMT400089422"/>
    <property type="gene ID" value="PGSC0003DMG400038993"/>
</dbReference>
<accession>M1DI48</accession>
<feature type="compositionally biased region" description="Polar residues" evidence="1">
    <location>
        <begin position="76"/>
        <end position="91"/>
    </location>
</feature>
<sequence>MLLAINRKALPIADMPNFLRFLSQSFRRALSSSPKRFGDSLTGLASLFAGKGKGKAPASPEAISESDGIYAAHLTTSESEGENQEYQVSTSEPEEDESLVAQRAELRSKKLNDPSRIRTPQATLPPAPAQAVV</sequence>
<dbReference type="HOGENOM" id="CLU_1910377_0_0_1"/>
<reference evidence="3" key="1">
    <citation type="journal article" date="2011" name="Nature">
        <title>Genome sequence and analysis of the tuber crop potato.</title>
        <authorList>
            <consortium name="The Potato Genome Sequencing Consortium"/>
        </authorList>
    </citation>
    <scope>NUCLEOTIDE SEQUENCE [LARGE SCALE GENOMIC DNA]</scope>
    <source>
        <strain evidence="3">cv. DM1-3 516 R44</strain>
    </source>
</reference>
<evidence type="ECO:0000313" key="2">
    <source>
        <dbReference type="EnsemblPlants" id="PGSC0003DMT400089422"/>
    </source>
</evidence>
<dbReference type="Proteomes" id="UP000011115">
    <property type="component" value="Unassembled WGS sequence"/>
</dbReference>
<protein>
    <submittedName>
        <fullName evidence="2">Uncharacterized protein</fullName>
    </submittedName>
</protein>
<name>M1DI48_SOLTU</name>
<feature type="compositionally biased region" description="Basic and acidic residues" evidence="1">
    <location>
        <begin position="104"/>
        <end position="116"/>
    </location>
</feature>
<evidence type="ECO:0000256" key="1">
    <source>
        <dbReference type="SAM" id="MobiDB-lite"/>
    </source>
</evidence>
<dbReference type="PaxDb" id="4113-PGSC0003DMT400089422"/>